<evidence type="ECO:0000256" key="4">
    <source>
        <dbReference type="ARBA" id="ARBA00022980"/>
    </source>
</evidence>
<dbReference type="InterPro" id="IPR001912">
    <property type="entry name" value="Ribosomal_uS4_N"/>
</dbReference>
<dbReference type="GO" id="GO:0003735">
    <property type="term" value="F:structural constituent of ribosome"/>
    <property type="evidence" value="ECO:0007669"/>
    <property type="project" value="InterPro"/>
</dbReference>
<dbReference type="GO" id="GO:0006412">
    <property type="term" value="P:translation"/>
    <property type="evidence" value="ECO:0007669"/>
    <property type="project" value="UniProtKB-UniRule"/>
</dbReference>
<dbReference type="InterPro" id="IPR002942">
    <property type="entry name" value="S4_RNA-bd"/>
</dbReference>
<dbReference type="Pfam" id="PF01479">
    <property type="entry name" value="S4"/>
    <property type="match status" value="1"/>
</dbReference>
<evidence type="ECO:0000256" key="3">
    <source>
        <dbReference type="ARBA" id="ARBA00022884"/>
    </source>
</evidence>
<dbReference type="PANTHER" id="PTHR11831">
    <property type="entry name" value="30S 40S RIBOSOMAL PROTEIN"/>
    <property type="match status" value="1"/>
</dbReference>
<dbReference type="Gene3D" id="3.10.290.10">
    <property type="entry name" value="RNA-binding S4 domain"/>
    <property type="match status" value="1"/>
</dbReference>
<keyword evidence="4 7" id="KW-0689">Ribosomal protein</keyword>
<dbReference type="CDD" id="cd00165">
    <property type="entry name" value="S4"/>
    <property type="match status" value="1"/>
</dbReference>
<evidence type="ECO:0000256" key="6">
    <source>
        <dbReference type="ARBA" id="ARBA00035254"/>
    </source>
</evidence>
<dbReference type="GO" id="GO:0015935">
    <property type="term" value="C:small ribosomal subunit"/>
    <property type="evidence" value="ECO:0007669"/>
    <property type="project" value="InterPro"/>
</dbReference>
<evidence type="ECO:0000259" key="8">
    <source>
        <dbReference type="SMART" id="SM00363"/>
    </source>
</evidence>
<dbReference type="InterPro" id="IPR022801">
    <property type="entry name" value="Ribosomal_uS4"/>
</dbReference>
<reference evidence="10 11" key="1">
    <citation type="journal article" date="2016" name="Nat. Commun.">
        <title>Thousands of microbial genomes shed light on interconnected biogeochemical processes in an aquifer system.</title>
        <authorList>
            <person name="Anantharaman K."/>
            <person name="Brown C.T."/>
            <person name="Hug L.A."/>
            <person name="Sharon I."/>
            <person name="Castelle C.J."/>
            <person name="Probst A.J."/>
            <person name="Thomas B.C."/>
            <person name="Singh A."/>
            <person name="Wilkins M.J."/>
            <person name="Karaoz U."/>
            <person name="Brodie E.L."/>
            <person name="Williams K.H."/>
            <person name="Hubbard S.S."/>
            <person name="Banfield J.F."/>
        </authorList>
    </citation>
    <scope>NUCLEOTIDE SEQUENCE [LARGE SCALE GENOMIC DNA]</scope>
</reference>
<evidence type="ECO:0000259" key="9">
    <source>
        <dbReference type="SMART" id="SM01390"/>
    </source>
</evidence>
<feature type="domain" description="RNA-binding S4" evidence="8">
    <location>
        <begin position="98"/>
        <end position="156"/>
    </location>
</feature>
<dbReference type="EMBL" id="MEYK01000031">
    <property type="protein sequence ID" value="OGD24841.1"/>
    <property type="molecule type" value="Genomic_DNA"/>
</dbReference>
<dbReference type="GO" id="GO:0019843">
    <property type="term" value="F:rRNA binding"/>
    <property type="evidence" value="ECO:0007669"/>
    <property type="project" value="UniProtKB-UniRule"/>
</dbReference>
<evidence type="ECO:0000256" key="5">
    <source>
        <dbReference type="ARBA" id="ARBA00023274"/>
    </source>
</evidence>
<sequence>MRYTGPKEKLSRKVGENLGLKAERSFSPKSSFLKKPYRPGQHGKARRRALSEFGVQLLEKQKIKFTYGINEKQLNKCFNEAKQRKGITGNLMLSILERRLDNVIYRSGFVSSRNISRQTVNHGHFLVNGKKVAIPSHRVEIDDIISIKPRSRPKQIFFDLINKLKKHEAPSWMLIDKKKLEIEIKSNPEDNDLPKNFNMNSITSFYSK</sequence>
<evidence type="ECO:0000313" key="10">
    <source>
        <dbReference type="EMBL" id="OGD24841.1"/>
    </source>
</evidence>
<accession>A0A1F5B2K5</accession>
<dbReference type="Gene3D" id="1.10.1050.10">
    <property type="entry name" value="Ribosomal Protein S4 Delta 41, Chain A, domain 1"/>
    <property type="match status" value="1"/>
</dbReference>
<dbReference type="SUPFAM" id="SSF55174">
    <property type="entry name" value="Alpha-L RNA-binding motif"/>
    <property type="match status" value="1"/>
</dbReference>
<dbReference type="InterPro" id="IPR036986">
    <property type="entry name" value="S4_RNA-bd_sf"/>
</dbReference>
<dbReference type="NCBIfam" id="NF003717">
    <property type="entry name" value="PRK05327.1"/>
    <property type="match status" value="1"/>
</dbReference>
<comment type="caution">
    <text evidence="10">The sequence shown here is derived from an EMBL/GenBank/DDBJ whole genome shotgun (WGS) entry which is preliminary data.</text>
</comment>
<dbReference type="PROSITE" id="PS50889">
    <property type="entry name" value="S4"/>
    <property type="match status" value="1"/>
</dbReference>
<dbReference type="AlphaFoldDB" id="A0A1F5B2K5"/>
<name>A0A1F5B2K5_9BACT</name>
<dbReference type="InterPro" id="IPR005709">
    <property type="entry name" value="Ribosomal_uS4_bac-type"/>
</dbReference>
<organism evidence="10 11">
    <name type="scientific">Candidatus Azambacteria bacterium RIFCSPHIGHO2_01_FULL_40_24</name>
    <dbReference type="NCBI Taxonomy" id="1797301"/>
    <lineage>
        <taxon>Bacteria</taxon>
        <taxon>Candidatus Azamiibacteriota</taxon>
    </lineage>
</organism>
<comment type="function">
    <text evidence="7">One of the primary rRNA binding proteins, it binds directly to 16S rRNA where it nucleates assembly of the body of the 30S subunit.</text>
</comment>
<evidence type="ECO:0000256" key="2">
    <source>
        <dbReference type="ARBA" id="ARBA00022730"/>
    </source>
</evidence>
<dbReference type="GO" id="GO:0042274">
    <property type="term" value="P:ribosomal small subunit biogenesis"/>
    <property type="evidence" value="ECO:0007669"/>
    <property type="project" value="TreeGrafter"/>
</dbReference>
<gene>
    <name evidence="7" type="primary">rpsD</name>
    <name evidence="10" type="ORF">A2819_00515</name>
</gene>
<comment type="subunit">
    <text evidence="7">Part of the 30S ribosomal subunit. Contacts protein S5. The interaction surface between S4 and S5 is involved in control of translational fidelity.</text>
</comment>
<keyword evidence="3 7" id="KW-0694">RNA-binding</keyword>
<dbReference type="Pfam" id="PF00163">
    <property type="entry name" value="Ribosomal_S4"/>
    <property type="match status" value="1"/>
</dbReference>
<proteinExistence type="inferred from homology"/>
<dbReference type="FunFam" id="3.10.290.10:FF:000001">
    <property type="entry name" value="30S ribosomal protein S4"/>
    <property type="match status" value="1"/>
</dbReference>
<comment type="function">
    <text evidence="7">With S5 and S12 plays an important role in translational accuracy.</text>
</comment>
<dbReference type="HAMAP" id="MF_01306_B">
    <property type="entry name" value="Ribosomal_uS4_B"/>
    <property type="match status" value="1"/>
</dbReference>
<dbReference type="NCBIfam" id="TIGR01017">
    <property type="entry name" value="rpsD_bact"/>
    <property type="match status" value="1"/>
</dbReference>
<protein>
    <recommendedName>
        <fullName evidence="6 7">Small ribosomal subunit protein uS4</fullName>
    </recommendedName>
</protein>
<comment type="similarity">
    <text evidence="1 7">Belongs to the universal ribosomal protein uS4 family.</text>
</comment>
<dbReference type="PANTHER" id="PTHR11831:SF4">
    <property type="entry name" value="SMALL RIBOSOMAL SUBUNIT PROTEIN US4M"/>
    <property type="match status" value="1"/>
</dbReference>
<evidence type="ECO:0000256" key="7">
    <source>
        <dbReference type="HAMAP-Rule" id="MF_01306"/>
    </source>
</evidence>
<dbReference type="SMART" id="SM00363">
    <property type="entry name" value="S4"/>
    <property type="match status" value="1"/>
</dbReference>
<dbReference type="SMART" id="SM01390">
    <property type="entry name" value="Ribosomal_S4"/>
    <property type="match status" value="1"/>
</dbReference>
<dbReference type="Proteomes" id="UP000176431">
    <property type="component" value="Unassembled WGS sequence"/>
</dbReference>
<feature type="domain" description="Small ribosomal subunit protein uS4 N-terminal" evidence="9">
    <location>
        <begin position="2"/>
        <end position="97"/>
    </location>
</feature>
<keyword evidence="2 7" id="KW-0699">rRNA-binding</keyword>
<evidence type="ECO:0000313" key="11">
    <source>
        <dbReference type="Proteomes" id="UP000176431"/>
    </source>
</evidence>
<evidence type="ECO:0000256" key="1">
    <source>
        <dbReference type="ARBA" id="ARBA00007465"/>
    </source>
</evidence>
<keyword evidence="5 7" id="KW-0687">Ribonucleoprotein</keyword>